<sequence length="43" mass="4932">MDIPDINYTSHQSGMWINTSLFPKSSYNGITSNNFLVVHIQFL</sequence>
<organism evidence="1 2">
    <name type="scientific">Candidatus Neoehrlichia procyonis str. RAC413</name>
    <dbReference type="NCBI Taxonomy" id="1359163"/>
    <lineage>
        <taxon>Bacteria</taxon>
        <taxon>Pseudomonadati</taxon>
        <taxon>Pseudomonadota</taxon>
        <taxon>Alphaproteobacteria</taxon>
        <taxon>Rickettsiales</taxon>
        <taxon>Anaplasmataceae</taxon>
        <taxon>Candidatus Neoehrlichia</taxon>
    </lineage>
</organism>
<gene>
    <name evidence="1" type="ORF">NLO413_0275</name>
</gene>
<name>A0A0F3NPR1_9RICK</name>
<evidence type="ECO:0000313" key="1">
    <source>
        <dbReference type="EMBL" id="KJV68904.1"/>
    </source>
</evidence>
<reference evidence="1 2" key="1">
    <citation type="submission" date="2015-02" db="EMBL/GenBank/DDBJ databases">
        <title>Genome Sequencing of Rickettsiales.</title>
        <authorList>
            <person name="Daugherty S.C."/>
            <person name="Su Q."/>
            <person name="Abolude K."/>
            <person name="Beier-Sexton M."/>
            <person name="Carlyon J.A."/>
            <person name="Carter R."/>
            <person name="Day N.P."/>
            <person name="Dumler S.J."/>
            <person name="Dyachenko V."/>
            <person name="Godinez A."/>
            <person name="Kurtti T.J."/>
            <person name="Lichay M."/>
            <person name="Mullins K.E."/>
            <person name="Ott S."/>
            <person name="Pappas-Brown V."/>
            <person name="Paris D.H."/>
            <person name="Patel P."/>
            <person name="Richards A.L."/>
            <person name="Sadzewicz L."/>
            <person name="Sears K."/>
            <person name="Seidman D."/>
            <person name="Sengamalay N."/>
            <person name="Stenos J."/>
            <person name="Tallon L.J."/>
            <person name="Vincent G."/>
            <person name="Fraser C.M."/>
            <person name="Munderloh U."/>
            <person name="Dunning-Hotopp J.C."/>
        </authorList>
    </citation>
    <scope>NUCLEOTIDE SEQUENCE [LARGE SCALE GENOMIC DNA]</scope>
    <source>
        <strain evidence="1 2">RAC413</strain>
    </source>
</reference>
<dbReference type="AlphaFoldDB" id="A0A0F3NPR1"/>
<keyword evidence="2" id="KW-1185">Reference proteome</keyword>
<dbReference type="EMBL" id="LANX01000001">
    <property type="protein sequence ID" value="KJV68904.1"/>
    <property type="molecule type" value="Genomic_DNA"/>
</dbReference>
<comment type="caution">
    <text evidence="1">The sequence shown here is derived from an EMBL/GenBank/DDBJ whole genome shotgun (WGS) entry which is preliminary data.</text>
</comment>
<proteinExistence type="predicted"/>
<evidence type="ECO:0000313" key="2">
    <source>
        <dbReference type="Proteomes" id="UP000033562"/>
    </source>
</evidence>
<protein>
    <submittedName>
        <fullName evidence="1">Uncharacterized protein</fullName>
    </submittedName>
</protein>
<accession>A0A0F3NPR1</accession>
<dbReference type="Proteomes" id="UP000033562">
    <property type="component" value="Unassembled WGS sequence"/>
</dbReference>